<name>A0A7Y9WIE6_9BURK</name>
<protein>
    <submittedName>
        <fullName evidence="2">Uncharacterized protein</fullName>
    </submittedName>
</protein>
<dbReference type="Proteomes" id="UP000540929">
    <property type="component" value="Unassembled WGS sequence"/>
</dbReference>
<dbReference type="RefSeq" id="WP_179742396.1">
    <property type="nucleotide sequence ID" value="NZ_JACCAS010000001.1"/>
</dbReference>
<proteinExistence type="predicted"/>
<reference evidence="2 3" key="1">
    <citation type="submission" date="2020-07" db="EMBL/GenBank/DDBJ databases">
        <title>Exploring microbial biodiversity for novel pathways involved in the catabolism of aromatic compounds derived from lignin.</title>
        <authorList>
            <person name="Elkins J."/>
        </authorList>
    </citation>
    <scope>NUCLEOTIDE SEQUENCE [LARGE SCALE GENOMIC DNA]</scope>
    <source>
        <strain evidence="2 3">H2C3C</strain>
    </source>
</reference>
<dbReference type="AlphaFoldDB" id="A0A7Y9WIE6"/>
<evidence type="ECO:0000256" key="1">
    <source>
        <dbReference type="SAM" id="MobiDB-lite"/>
    </source>
</evidence>
<keyword evidence="3" id="KW-1185">Reference proteome</keyword>
<evidence type="ECO:0000313" key="3">
    <source>
        <dbReference type="Proteomes" id="UP000540929"/>
    </source>
</evidence>
<gene>
    <name evidence="2" type="ORF">GGD40_000910</name>
</gene>
<feature type="compositionally biased region" description="Basic and acidic residues" evidence="1">
    <location>
        <begin position="127"/>
        <end position="136"/>
    </location>
</feature>
<feature type="region of interest" description="Disordered" evidence="1">
    <location>
        <begin position="127"/>
        <end position="151"/>
    </location>
</feature>
<accession>A0A7Y9WIE6</accession>
<sequence>MTPTPKQEGAMTLTEAQTQMMERVITGLEHDEMQEAADLIRALLAAQPSQAQAGEARNVEGLTRAEFESRLRIGYQHDNIRSRERGRDAPINGLTAEQEREIAERVELNYPVSGTFACPICGKDSPHEHRGEEIAKHRAAPPASPVASHNERAGLTEAQREVLWSIVRRLDRGYNVDVCARELRALLAARTGGDDA</sequence>
<organism evidence="2 3">
    <name type="scientific">Paraburkholderia bryophila</name>
    <dbReference type="NCBI Taxonomy" id="420952"/>
    <lineage>
        <taxon>Bacteria</taxon>
        <taxon>Pseudomonadati</taxon>
        <taxon>Pseudomonadota</taxon>
        <taxon>Betaproteobacteria</taxon>
        <taxon>Burkholderiales</taxon>
        <taxon>Burkholderiaceae</taxon>
        <taxon>Paraburkholderia</taxon>
    </lineage>
</organism>
<dbReference type="EMBL" id="JACCAS010000001">
    <property type="protein sequence ID" value="NYH21431.1"/>
    <property type="molecule type" value="Genomic_DNA"/>
</dbReference>
<evidence type="ECO:0000313" key="2">
    <source>
        <dbReference type="EMBL" id="NYH21431.1"/>
    </source>
</evidence>
<comment type="caution">
    <text evidence="2">The sequence shown here is derived from an EMBL/GenBank/DDBJ whole genome shotgun (WGS) entry which is preliminary data.</text>
</comment>